<dbReference type="RefSeq" id="WP_219290942.1">
    <property type="nucleotide sequence ID" value="NZ_RPHB01000006.1"/>
</dbReference>
<gene>
    <name evidence="1" type="ORF">EGN73_13910</name>
</gene>
<organism evidence="1 2">
    <name type="scientific">Arthrospiribacter ruber</name>
    <dbReference type="NCBI Taxonomy" id="2487934"/>
    <lineage>
        <taxon>Bacteria</taxon>
        <taxon>Pseudomonadati</taxon>
        <taxon>Bacteroidota</taxon>
        <taxon>Cytophagia</taxon>
        <taxon>Cytophagales</taxon>
        <taxon>Cyclobacteriaceae</taxon>
        <taxon>Arthrospiribacter</taxon>
    </lineage>
</organism>
<proteinExistence type="predicted"/>
<dbReference type="EMBL" id="RPHB01000006">
    <property type="protein sequence ID" value="MBW3468898.1"/>
    <property type="molecule type" value="Genomic_DNA"/>
</dbReference>
<dbReference type="AlphaFoldDB" id="A0A951IY23"/>
<comment type="caution">
    <text evidence="1">The sequence shown here is derived from an EMBL/GenBank/DDBJ whole genome shotgun (WGS) entry which is preliminary data.</text>
</comment>
<dbReference type="Proteomes" id="UP000727490">
    <property type="component" value="Unassembled WGS sequence"/>
</dbReference>
<protein>
    <submittedName>
        <fullName evidence="1">DUF4249 domain-containing protein</fullName>
    </submittedName>
</protein>
<evidence type="ECO:0000313" key="2">
    <source>
        <dbReference type="Proteomes" id="UP000727490"/>
    </source>
</evidence>
<sequence>MKASKTAIALLIVFISCIDPFGVPSLEPEGLLNIEAFLTSEPHVQQIRLSRAGIYGLDNVGRNLPVRGALVLVKDDLGNIERFLESEMSGTYLSSSEFSTKVGRSYNLDIELSNGERLVSLPELVNPVPKMDSVTYNAVRTASTDPMNDEIGVQVLGHFQDPADQQNFYYWRMLESDFVLITEPELYTLPPTHPTCPRCPAPKDCCSRCFHKDTPRPANINTIDDLEFNGNYQSRAIAYVRDNGLRFKETYRLDIQHMSVSAEAHRFLKLSDQQLRLTGSVFDPPPANIRGNVINLNRPEEQVLGYFFATDIQLLRVYIRRDNLEFYLRPQTTVPNDCRDYLQQASGFPMPFLPTEAPEDWDGF</sequence>
<name>A0A951IY23_9BACT</name>
<dbReference type="PROSITE" id="PS51257">
    <property type="entry name" value="PROKAR_LIPOPROTEIN"/>
    <property type="match status" value="1"/>
</dbReference>
<dbReference type="InterPro" id="IPR025345">
    <property type="entry name" value="DUF4249"/>
</dbReference>
<dbReference type="Pfam" id="PF14054">
    <property type="entry name" value="DUF4249"/>
    <property type="match status" value="1"/>
</dbReference>
<accession>A0A951IY23</accession>
<evidence type="ECO:0000313" key="1">
    <source>
        <dbReference type="EMBL" id="MBW3468898.1"/>
    </source>
</evidence>
<keyword evidence="2" id="KW-1185">Reference proteome</keyword>
<reference evidence="1 2" key="1">
    <citation type="journal article" date="2020" name="Syst. Appl. Microbiol.">
        <title>Arthrospiribacter ruber gen. nov., sp. nov., a novel bacterium isolated from Arthrospira cultures.</title>
        <authorList>
            <person name="Waleron M."/>
            <person name="Misztak A."/>
            <person name="Waleron M.M."/>
            <person name="Furmaniak M."/>
            <person name="Mrozik A."/>
            <person name="Waleron K."/>
        </authorList>
    </citation>
    <scope>NUCLEOTIDE SEQUENCE [LARGE SCALE GENOMIC DNA]</scope>
    <source>
        <strain evidence="1 2">DPMB0001</strain>
    </source>
</reference>